<protein>
    <submittedName>
        <fullName evidence="1">Uncharacterized protein</fullName>
    </submittedName>
</protein>
<evidence type="ECO:0000313" key="1">
    <source>
        <dbReference type="EMBL" id="CAA7061175.1"/>
    </source>
</evidence>
<sequence length="75" mass="8458">MTSSTIEAPPMQAMNSEVNEEKKKAVNFYPSCCTNCDCTSSKERCTKDGRAVESKKTHWTDCLLFPCEICFCFCV</sequence>
<accession>A0A6D2LMA7</accession>
<dbReference type="EMBL" id="CACVBM020001851">
    <property type="protein sequence ID" value="CAA7061175.1"/>
    <property type="molecule type" value="Genomic_DNA"/>
</dbReference>
<reference evidence="1" key="1">
    <citation type="submission" date="2020-01" db="EMBL/GenBank/DDBJ databases">
        <authorList>
            <person name="Mishra B."/>
        </authorList>
    </citation>
    <scope>NUCLEOTIDE SEQUENCE [LARGE SCALE GENOMIC DNA]</scope>
</reference>
<gene>
    <name evidence="1" type="ORF">MERR_LOCUS48411</name>
</gene>
<evidence type="ECO:0000313" key="2">
    <source>
        <dbReference type="Proteomes" id="UP000467841"/>
    </source>
</evidence>
<name>A0A6D2LMA7_9BRAS</name>
<dbReference type="Proteomes" id="UP000467841">
    <property type="component" value="Unassembled WGS sequence"/>
</dbReference>
<proteinExistence type="predicted"/>
<keyword evidence="2" id="KW-1185">Reference proteome</keyword>
<organism evidence="1 2">
    <name type="scientific">Microthlaspi erraticum</name>
    <dbReference type="NCBI Taxonomy" id="1685480"/>
    <lineage>
        <taxon>Eukaryota</taxon>
        <taxon>Viridiplantae</taxon>
        <taxon>Streptophyta</taxon>
        <taxon>Embryophyta</taxon>
        <taxon>Tracheophyta</taxon>
        <taxon>Spermatophyta</taxon>
        <taxon>Magnoliopsida</taxon>
        <taxon>eudicotyledons</taxon>
        <taxon>Gunneridae</taxon>
        <taxon>Pentapetalae</taxon>
        <taxon>rosids</taxon>
        <taxon>malvids</taxon>
        <taxon>Brassicales</taxon>
        <taxon>Brassicaceae</taxon>
        <taxon>Coluteocarpeae</taxon>
        <taxon>Microthlaspi</taxon>
    </lineage>
</organism>
<comment type="caution">
    <text evidence="1">The sequence shown here is derived from an EMBL/GenBank/DDBJ whole genome shotgun (WGS) entry which is preliminary data.</text>
</comment>
<dbReference type="AlphaFoldDB" id="A0A6D2LMA7"/>